<reference evidence="1" key="1">
    <citation type="submission" date="2019-06" db="EMBL/GenBank/DDBJ databases">
        <title>Complete genome sequence of Aeromonas hydrophila bacteriophage PS1.</title>
        <authorList>
            <person name="Rai S."/>
            <person name="Tyagi A."/>
            <person name="Kumar N."/>
            <person name="Singh N."/>
        </authorList>
    </citation>
    <scope>NUCLEOTIDE SEQUENCE [LARGE SCALE GENOMIC DNA]</scope>
</reference>
<dbReference type="Proteomes" id="UP000317703">
    <property type="component" value="Segment"/>
</dbReference>
<dbReference type="EMBL" id="MN032614">
    <property type="protein sequence ID" value="QDJ96729.1"/>
    <property type="molecule type" value="Genomic_DNA"/>
</dbReference>
<evidence type="ECO:0000313" key="1">
    <source>
        <dbReference type="EMBL" id="QDJ96729.1"/>
    </source>
</evidence>
<keyword evidence="2" id="KW-1185">Reference proteome</keyword>
<sequence>MDILVYTDLDSLFDTRRGIIHKLALESGNVNFNWETQFSQIYARRKYDIFNQPELGITQEKYQARFDKRTLDDFADSKCAYVLPSKLINHMFNIVRELEFGVGKMLSMSTFNVTVNLYPFELSLERQKALEDTLRGAVKFNIGINFVNIPYDDQRAKYLNSFQYVFKYDLFLSKHMKNYWSDYGTCQPSNVKFIVPDVLAKQTELPEGMDAESPRSLISKLNISLGGKTTFVAIDKTIYDYR</sequence>
<accession>A0A514TUN0</accession>
<organism evidence="1 2">
    <name type="scientific">Aeromonas phage PS1</name>
    <dbReference type="NCBI Taxonomy" id="2591406"/>
    <lineage>
        <taxon>Viruses</taxon>
        <taxon>Duplodnaviria</taxon>
        <taxon>Heunggongvirae</taxon>
        <taxon>Uroviricota</taxon>
        <taxon>Caudoviricetes</taxon>
        <taxon>Chimalliviridae</taxon>
        <taxon>Ferozepurvirus</taxon>
        <taxon>Ferozepurvirus PS1</taxon>
    </lineage>
</organism>
<proteinExistence type="predicted"/>
<gene>
    <name evidence="1" type="ORF">PS1_0218</name>
</gene>
<name>A0A514TUN0_9CAUD</name>
<evidence type="ECO:0000313" key="2">
    <source>
        <dbReference type="Proteomes" id="UP000317703"/>
    </source>
</evidence>
<protein>
    <submittedName>
        <fullName evidence="1">Uncharacterized protein</fullName>
    </submittedName>
</protein>